<keyword evidence="1" id="KW-1133">Transmembrane helix</keyword>
<evidence type="ECO:0000313" key="2">
    <source>
        <dbReference type="EMBL" id="MBF0969531.1"/>
    </source>
</evidence>
<evidence type="ECO:0000313" key="3">
    <source>
        <dbReference type="Proteomes" id="UP000704068"/>
    </source>
</evidence>
<gene>
    <name evidence="2" type="ORF">HXK21_00600</name>
</gene>
<proteinExistence type="predicted"/>
<dbReference type="EMBL" id="JABZGR010000001">
    <property type="protein sequence ID" value="MBF0969531.1"/>
    <property type="molecule type" value="Genomic_DNA"/>
</dbReference>
<dbReference type="Proteomes" id="UP000704068">
    <property type="component" value="Unassembled WGS sequence"/>
</dbReference>
<feature type="transmembrane region" description="Helical" evidence="1">
    <location>
        <begin position="55"/>
        <end position="73"/>
    </location>
</feature>
<comment type="caution">
    <text evidence="2">The sequence shown here is derived from an EMBL/GenBank/DDBJ whole genome shotgun (WGS) entry which is preliminary data.</text>
</comment>
<organism evidence="2 3">
    <name type="scientific">Alloprevotella tannerae</name>
    <dbReference type="NCBI Taxonomy" id="76122"/>
    <lineage>
        <taxon>Bacteria</taxon>
        <taxon>Pseudomonadati</taxon>
        <taxon>Bacteroidota</taxon>
        <taxon>Bacteroidia</taxon>
        <taxon>Bacteroidales</taxon>
        <taxon>Prevotellaceae</taxon>
        <taxon>Alloprevotella</taxon>
    </lineage>
</organism>
<accession>A0A929RVM4</accession>
<dbReference type="RefSeq" id="WP_303762505.1">
    <property type="nucleotide sequence ID" value="NZ_JABZGR010000001.1"/>
</dbReference>
<protein>
    <submittedName>
        <fullName evidence="2">LysR family transcriptional regulator</fullName>
    </submittedName>
</protein>
<sequence length="77" mass="8371">MKRWIRQVISRWKATTPKFFKVIAVFATCVSVTAISINTALLGAGASAPSWWSDIFPYLVGIPAGMAAVAKLTKDDK</sequence>
<evidence type="ECO:0000256" key="1">
    <source>
        <dbReference type="SAM" id="Phobius"/>
    </source>
</evidence>
<keyword evidence="1" id="KW-0812">Transmembrane</keyword>
<name>A0A929RVM4_9BACT</name>
<keyword evidence="1" id="KW-0472">Membrane</keyword>
<reference evidence="2" key="1">
    <citation type="submission" date="2020-04" db="EMBL/GenBank/DDBJ databases">
        <title>Deep metagenomics examines the oral microbiome during advanced dental caries in children, revealing novel taxa and co-occurrences with host molecules.</title>
        <authorList>
            <person name="Baker J.L."/>
            <person name="Morton J.T."/>
            <person name="Dinis M."/>
            <person name="Alvarez R."/>
            <person name="Tran N.C."/>
            <person name="Knight R."/>
            <person name="Edlund A."/>
        </authorList>
    </citation>
    <scope>NUCLEOTIDE SEQUENCE</scope>
    <source>
        <strain evidence="2">JCVI_34_bin.1</strain>
    </source>
</reference>
<feature type="transmembrane region" description="Helical" evidence="1">
    <location>
        <begin position="20"/>
        <end position="43"/>
    </location>
</feature>
<dbReference type="AlphaFoldDB" id="A0A929RVM4"/>